<dbReference type="SUPFAM" id="SSF50630">
    <property type="entry name" value="Acid proteases"/>
    <property type="match status" value="1"/>
</dbReference>
<evidence type="ECO:0000256" key="7">
    <source>
        <dbReference type="ARBA" id="ARBA00023180"/>
    </source>
</evidence>
<dbReference type="AlphaFoldDB" id="A0A1S3VME7"/>
<dbReference type="GO" id="GO:0004190">
    <property type="term" value="F:aspartic-type endopeptidase activity"/>
    <property type="evidence" value="ECO:0007669"/>
    <property type="project" value="UniProtKB-KW"/>
</dbReference>
<keyword evidence="7" id="KW-0325">Glycoprotein</keyword>
<comment type="subcellular location">
    <subcellularLocation>
        <location evidence="1">Secreted</location>
    </subcellularLocation>
</comment>
<dbReference type="InterPro" id="IPR034161">
    <property type="entry name" value="Pepsin-like_plant"/>
</dbReference>
<sequence length="427" mass="46208">MASYYLKSFQRFPVTIIISVVFLLPLNFSAIHGSTDEGFSIKLIRRTSPKASFRQRLRGFSAMSTTPQAPVSAYLGEHLMELSIGTPPFKIYGIADTGSDLMWTQCIPCKSCYKQLNPMFDPIKSSSYKNISCDTNLCHLVDTGVCSPEKQCSYTYAYGDGSMTQGVLAQETVTFTSTTGASVPLKGIVFGCGHNDSKEGFNDHEMGLIGLGGGPASLISQMGSSFGAKMFSQCLVPFHTDVSVSSRMSFGRGSKVSGSGVVSTPLVTKEDKTPYFVTLLGISVGNKYLHYDGSSENVEKGNMFLDSGTPPTILPTQFYDRVAAEVKNQVALKPVVDDPDLGTQLCYRTKNNLPGPTLTAHFEGADVKLEPFQTFVSPKDSVFCLAFTNTSSNGGIYGNFVQSNYLIGFDLEAKVVSFKPTDCTKNS</sequence>
<dbReference type="GeneID" id="106776577"/>
<evidence type="ECO:0000256" key="1">
    <source>
        <dbReference type="ARBA" id="ARBA00004613"/>
    </source>
</evidence>
<evidence type="ECO:0000256" key="2">
    <source>
        <dbReference type="ARBA" id="ARBA00007447"/>
    </source>
</evidence>
<evidence type="ECO:0000256" key="6">
    <source>
        <dbReference type="ARBA" id="ARBA00022801"/>
    </source>
</evidence>
<evidence type="ECO:0000313" key="11">
    <source>
        <dbReference type="RefSeq" id="XP_014519546.1"/>
    </source>
</evidence>
<dbReference type="PANTHER" id="PTHR47967:SF39">
    <property type="entry name" value="ASPARTYL PROTEASE FAMILY PROTEIN, PUTATIVE-RELATED"/>
    <property type="match status" value="1"/>
</dbReference>
<comment type="similarity">
    <text evidence="2">Belongs to the peptidase A1 family.</text>
</comment>
<evidence type="ECO:0000256" key="5">
    <source>
        <dbReference type="ARBA" id="ARBA00022750"/>
    </source>
</evidence>
<organism evidence="10 11">
    <name type="scientific">Vigna radiata var. radiata</name>
    <name type="common">Mung bean</name>
    <name type="synonym">Phaseolus aureus</name>
    <dbReference type="NCBI Taxonomy" id="3916"/>
    <lineage>
        <taxon>Eukaryota</taxon>
        <taxon>Viridiplantae</taxon>
        <taxon>Streptophyta</taxon>
        <taxon>Embryophyta</taxon>
        <taxon>Tracheophyta</taxon>
        <taxon>Spermatophyta</taxon>
        <taxon>Magnoliopsida</taxon>
        <taxon>eudicotyledons</taxon>
        <taxon>Gunneridae</taxon>
        <taxon>Pentapetalae</taxon>
        <taxon>rosids</taxon>
        <taxon>fabids</taxon>
        <taxon>Fabales</taxon>
        <taxon>Fabaceae</taxon>
        <taxon>Papilionoideae</taxon>
        <taxon>50 kb inversion clade</taxon>
        <taxon>NPAAA clade</taxon>
        <taxon>indigoferoid/millettioid clade</taxon>
        <taxon>Phaseoleae</taxon>
        <taxon>Vigna</taxon>
    </lineage>
</organism>
<dbReference type="InterPro" id="IPR033121">
    <property type="entry name" value="PEPTIDASE_A1"/>
</dbReference>
<reference evidence="11" key="2">
    <citation type="submission" date="2025-08" db="UniProtKB">
        <authorList>
            <consortium name="RefSeq"/>
        </authorList>
    </citation>
    <scope>IDENTIFICATION</scope>
    <source>
        <tissue evidence="11">Leaf</tissue>
    </source>
</reference>
<evidence type="ECO:0000259" key="9">
    <source>
        <dbReference type="PROSITE" id="PS51767"/>
    </source>
</evidence>
<dbReference type="Pfam" id="PF14541">
    <property type="entry name" value="TAXi_C"/>
    <property type="match status" value="1"/>
</dbReference>
<dbReference type="InterPro" id="IPR032861">
    <property type="entry name" value="TAXi_N"/>
</dbReference>
<dbReference type="OrthoDB" id="2747330at2759"/>
<dbReference type="CDD" id="cd05476">
    <property type="entry name" value="pepsin_A_like_plant"/>
    <property type="match status" value="1"/>
</dbReference>
<dbReference type="FunFam" id="2.40.70.10:FF:000031">
    <property type="entry name" value="Aspartyl protease AED1"/>
    <property type="match status" value="1"/>
</dbReference>
<dbReference type="RefSeq" id="XP_014519546.1">
    <property type="nucleotide sequence ID" value="XM_014664060.1"/>
</dbReference>
<keyword evidence="8" id="KW-0472">Membrane</keyword>
<dbReference type="Gene3D" id="2.40.70.10">
    <property type="entry name" value="Acid Proteases"/>
    <property type="match status" value="2"/>
</dbReference>
<dbReference type="InterPro" id="IPR032799">
    <property type="entry name" value="TAXi_C"/>
</dbReference>
<dbReference type="PROSITE" id="PS51767">
    <property type="entry name" value="PEPTIDASE_A1"/>
    <property type="match status" value="1"/>
</dbReference>
<protein>
    <submittedName>
        <fullName evidence="11">Aspartic proteinase CDR1-like</fullName>
    </submittedName>
</protein>
<dbReference type="InterPro" id="IPR051708">
    <property type="entry name" value="Plant_Aspart_Prot_A1"/>
</dbReference>
<name>A0A1S3VME7_VIGRR</name>
<dbReference type="KEGG" id="vra:106776577"/>
<dbReference type="Proteomes" id="UP000087766">
    <property type="component" value="Chromosome 11"/>
</dbReference>
<dbReference type="InterPro" id="IPR021109">
    <property type="entry name" value="Peptidase_aspartic_dom_sf"/>
</dbReference>
<accession>A0A1S3VME7</accession>
<evidence type="ECO:0000313" key="10">
    <source>
        <dbReference type="Proteomes" id="UP000087766"/>
    </source>
</evidence>
<evidence type="ECO:0000256" key="3">
    <source>
        <dbReference type="ARBA" id="ARBA00022525"/>
    </source>
</evidence>
<keyword evidence="4" id="KW-0645">Protease</keyword>
<keyword evidence="8" id="KW-0812">Transmembrane</keyword>
<reference evidence="10" key="1">
    <citation type="journal article" date="2014" name="Nat. Commun.">
        <title>Genome sequence of mungbean and insights into evolution within Vigna species.</title>
        <authorList>
            <person name="Kang Y.J."/>
            <person name="Kim S.K."/>
            <person name="Kim M.Y."/>
            <person name="Lestari P."/>
            <person name="Kim K.H."/>
            <person name="Ha B.K."/>
            <person name="Jun T.H."/>
            <person name="Hwang W.J."/>
            <person name="Lee T."/>
            <person name="Lee J."/>
            <person name="Shim S."/>
            <person name="Yoon M.Y."/>
            <person name="Jang Y.E."/>
            <person name="Han K.S."/>
            <person name="Taeprayoon P."/>
            <person name="Yoon N."/>
            <person name="Somta P."/>
            <person name="Tanya P."/>
            <person name="Kim K.S."/>
            <person name="Gwag J.G."/>
            <person name="Moon J.K."/>
            <person name="Lee Y.H."/>
            <person name="Park B.S."/>
            <person name="Bombarely A."/>
            <person name="Doyle J.J."/>
            <person name="Jackson S.A."/>
            <person name="Schafleitner R."/>
            <person name="Srinives P."/>
            <person name="Varshney R.K."/>
            <person name="Lee S.H."/>
        </authorList>
    </citation>
    <scope>NUCLEOTIDE SEQUENCE [LARGE SCALE GENOMIC DNA]</scope>
    <source>
        <strain evidence="10">cv. VC1973A</strain>
    </source>
</reference>
<keyword evidence="8" id="KW-1133">Transmembrane helix</keyword>
<dbReference type="PANTHER" id="PTHR47967">
    <property type="entry name" value="OS07G0603500 PROTEIN-RELATED"/>
    <property type="match status" value="1"/>
</dbReference>
<keyword evidence="3" id="KW-0964">Secreted</keyword>
<keyword evidence="10" id="KW-1185">Reference proteome</keyword>
<dbReference type="Pfam" id="PF14543">
    <property type="entry name" value="TAXi_N"/>
    <property type="match status" value="1"/>
</dbReference>
<keyword evidence="6" id="KW-0378">Hydrolase</keyword>
<dbReference type="FunFam" id="2.40.70.10:FF:000050">
    <property type="entry name" value="Aspartic proteinase CDR1"/>
    <property type="match status" value="1"/>
</dbReference>
<dbReference type="GO" id="GO:0006508">
    <property type="term" value="P:proteolysis"/>
    <property type="evidence" value="ECO:0007669"/>
    <property type="project" value="UniProtKB-KW"/>
</dbReference>
<keyword evidence="5" id="KW-0064">Aspartyl protease</keyword>
<feature type="domain" description="Peptidase A1" evidence="9">
    <location>
        <begin position="78"/>
        <end position="419"/>
    </location>
</feature>
<dbReference type="GO" id="GO:0005576">
    <property type="term" value="C:extracellular region"/>
    <property type="evidence" value="ECO:0007669"/>
    <property type="project" value="UniProtKB-SubCell"/>
</dbReference>
<proteinExistence type="inferred from homology"/>
<gene>
    <name evidence="11" type="primary">LOC106776577</name>
</gene>
<evidence type="ECO:0000256" key="8">
    <source>
        <dbReference type="SAM" id="Phobius"/>
    </source>
</evidence>
<evidence type="ECO:0000256" key="4">
    <source>
        <dbReference type="ARBA" id="ARBA00022670"/>
    </source>
</evidence>
<feature type="transmembrane region" description="Helical" evidence="8">
    <location>
        <begin position="12"/>
        <end position="31"/>
    </location>
</feature>